<dbReference type="OrthoDB" id="9815602at2"/>
<accession>A0A4Z0J4Y5</accession>
<dbReference type="PANTHER" id="PTHR31528">
    <property type="entry name" value="4-AMINO-5-HYDROXYMETHYL-2-METHYLPYRIMIDINE PHOSPHATE SYNTHASE THI11-RELATED"/>
    <property type="match status" value="1"/>
</dbReference>
<dbReference type="Pfam" id="PF09084">
    <property type="entry name" value="NMT1"/>
    <property type="match status" value="1"/>
</dbReference>
<dbReference type="InterPro" id="IPR015168">
    <property type="entry name" value="SsuA/THI5"/>
</dbReference>
<evidence type="ECO:0000313" key="3">
    <source>
        <dbReference type="EMBL" id="TGD17498.1"/>
    </source>
</evidence>
<sequence length="334" mass="36615">MKLTKLWLLVPLAVTLTACGNSKNQATNSTSTKKLTDVSIVLDYVPNTNHTGLYVAKDKGYFKDAGLNVKIIEPGDNATSIGMVGANKAQFGVSYQEDVTYAHADGKNIPVKAIATVLKHNTSGFVSKANSGITSPKDFAGKTYAGWQTPSEEAVLKAVMRNAGVNPKSLKIVGATGDGPKSLGKKNDIQWWFQGWDVIRAKNAGIKVNYMPLRKLDKRLDYYTPVIITNNTQLQKDPKVVKAFMAATKKGYQDAIAHPKADAKILHKYAKDDDLSFLEDSQAFLSANYTDNAAKWGQMDAKVWNNYTGFMKEYGLIKKAIPAKTLYTNQYVGD</sequence>
<evidence type="ECO:0000313" key="4">
    <source>
        <dbReference type="Proteomes" id="UP000297348"/>
    </source>
</evidence>
<dbReference type="AlphaFoldDB" id="A0A4Z0J4Y5"/>
<evidence type="ECO:0000259" key="2">
    <source>
        <dbReference type="Pfam" id="PF09084"/>
    </source>
</evidence>
<comment type="caution">
    <text evidence="3">The sequence shown here is derived from an EMBL/GenBank/DDBJ whole genome shotgun (WGS) entry which is preliminary data.</text>
</comment>
<organism evidence="3 4">
    <name type="scientific">Levilactobacillus suantsaiihabitans</name>
    <dbReference type="NCBI Taxonomy" id="2487722"/>
    <lineage>
        <taxon>Bacteria</taxon>
        <taxon>Bacillati</taxon>
        <taxon>Bacillota</taxon>
        <taxon>Bacilli</taxon>
        <taxon>Lactobacillales</taxon>
        <taxon>Lactobacillaceae</taxon>
        <taxon>Levilactobacillus</taxon>
    </lineage>
</organism>
<dbReference type="Gene3D" id="3.40.190.10">
    <property type="entry name" value="Periplasmic binding protein-like II"/>
    <property type="match status" value="2"/>
</dbReference>
<dbReference type="RefSeq" id="WP_135368925.1">
    <property type="nucleotide sequence ID" value="NZ_RKLX01000030.1"/>
</dbReference>
<name>A0A4Z0J4Y5_9LACO</name>
<keyword evidence="1" id="KW-0732">Signal</keyword>
<dbReference type="PROSITE" id="PS51257">
    <property type="entry name" value="PROKAR_LIPOPROTEIN"/>
    <property type="match status" value="1"/>
</dbReference>
<dbReference type="Proteomes" id="UP000297348">
    <property type="component" value="Unassembled WGS sequence"/>
</dbReference>
<dbReference type="GO" id="GO:0009228">
    <property type="term" value="P:thiamine biosynthetic process"/>
    <property type="evidence" value="ECO:0007669"/>
    <property type="project" value="InterPro"/>
</dbReference>
<dbReference type="EMBL" id="RKLX01000030">
    <property type="protein sequence ID" value="TGD17498.1"/>
    <property type="molecule type" value="Genomic_DNA"/>
</dbReference>
<feature type="signal peptide" evidence="1">
    <location>
        <begin position="1"/>
        <end position="20"/>
    </location>
</feature>
<proteinExistence type="predicted"/>
<gene>
    <name evidence="3" type="ORF">EGT51_12100</name>
</gene>
<reference evidence="3 4" key="1">
    <citation type="submission" date="2018-10" db="EMBL/GenBank/DDBJ databases">
        <title>Lactobacillus sp. R7 and Lactobacillus sp. R19 isolated from fermented mustard green product of Taiwan.</title>
        <authorList>
            <person name="Lin S.-T."/>
        </authorList>
    </citation>
    <scope>NUCLEOTIDE SEQUENCE [LARGE SCALE GENOMIC DNA]</scope>
    <source>
        <strain evidence="3 4">BCRC 81129</strain>
    </source>
</reference>
<evidence type="ECO:0000256" key="1">
    <source>
        <dbReference type="SAM" id="SignalP"/>
    </source>
</evidence>
<dbReference type="InterPro" id="IPR027939">
    <property type="entry name" value="NMT1/THI5"/>
</dbReference>
<feature type="domain" description="SsuA/THI5-like" evidence="2">
    <location>
        <begin position="47"/>
        <end position="260"/>
    </location>
</feature>
<feature type="chain" id="PRO_5038580781" evidence="1">
    <location>
        <begin position="21"/>
        <end position="334"/>
    </location>
</feature>
<protein>
    <submittedName>
        <fullName evidence="3">ABC transporter substrate-binding protein</fullName>
    </submittedName>
</protein>
<keyword evidence="4" id="KW-1185">Reference proteome</keyword>
<dbReference type="SUPFAM" id="SSF53850">
    <property type="entry name" value="Periplasmic binding protein-like II"/>
    <property type="match status" value="1"/>
</dbReference>
<dbReference type="PANTHER" id="PTHR31528:SF3">
    <property type="entry name" value="THIAMINE BIOSYNTHESIS PROTEIN HI_0357-RELATED"/>
    <property type="match status" value="1"/>
</dbReference>